<comment type="function">
    <text evidence="3 14 16">Endonuclease that specifically degrades the RNA of RNA-DNA hybrids.</text>
</comment>
<dbReference type="InterPro" id="IPR001352">
    <property type="entry name" value="RNase_HII/HIII"/>
</dbReference>
<dbReference type="RefSeq" id="WP_133396067.1">
    <property type="nucleotide sequence ID" value="NZ_SNAA01000004.1"/>
</dbReference>
<dbReference type="PANTHER" id="PTHR10954:SF18">
    <property type="entry name" value="RIBONUCLEASE HII"/>
    <property type="match status" value="1"/>
</dbReference>
<dbReference type="InterPro" id="IPR036397">
    <property type="entry name" value="RNaseH_sf"/>
</dbReference>
<dbReference type="GO" id="GO:0005737">
    <property type="term" value="C:cytoplasm"/>
    <property type="evidence" value="ECO:0007669"/>
    <property type="project" value="UniProtKB-SubCell"/>
</dbReference>
<proteinExistence type="inferred from homology"/>
<evidence type="ECO:0000256" key="2">
    <source>
        <dbReference type="ARBA" id="ARBA00001946"/>
    </source>
</evidence>
<dbReference type="EMBL" id="SNAA01000004">
    <property type="protein sequence ID" value="TDL81581.1"/>
    <property type="molecule type" value="Genomic_DNA"/>
</dbReference>
<feature type="binding site" evidence="14 15">
    <location>
        <position position="113"/>
    </location>
    <ligand>
        <name>a divalent metal cation</name>
        <dbReference type="ChEBI" id="CHEBI:60240"/>
    </ligand>
</feature>
<dbReference type="InterPro" id="IPR022898">
    <property type="entry name" value="RNase_HII"/>
</dbReference>
<dbReference type="AlphaFoldDB" id="A0A4R6AC76"/>
<accession>A0A4R6AC76</accession>
<evidence type="ECO:0000256" key="9">
    <source>
        <dbReference type="ARBA" id="ARBA00022722"/>
    </source>
</evidence>
<comment type="cofactor">
    <cofactor evidence="2">
        <name>Mg(2+)</name>
        <dbReference type="ChEBI" id="CHEBI:18420"/>
    </cofactor>
</comment>
<name>A0A4R6AC76_9RHOB</name>
<dbReference type="PROSITE" id="PS51975">
    <property type="entry name" value="RNASE_H_2"/>
    <property type="match status" value="1"/>
</dbReference>
<evidence type="ECO:0000256" key="13">
    <source>
        <dbReference type="ARBA" id="ARBA00023211"/>
    </source>
</evidence>
<evidence type="ECO:0000256" key="16">
    <source>
        <dbReference type="RuleBase" id="RU003515"/>
    </source>
</evidence>
<dbReference type="Proteomes" id="UP000295701">
    <property type="component" value="Unassembled WGS sequence"/>
</dbReference>
<dbReference type="Pfam" id="PF01351">
    <property type="entry name" value="RNase_HII"/>
    <property type="match status" value="1"/>
</dbReference>
<feature type="binding site" evidence="14 15">
    <location>
        <position position="22"/>
    </location>
    <ligand>
        <name>a divalent metal cation</name>
        <dbReference type="ChEBI" id="CHEBI:60240"/>
    </ligand>
</feature>
<evidence type="ECO:0000313" key="18">
    <source>
        <dbReference type="EMBL" id="TDL81581.1"/>
    </source>
</evidence>
<keyword evidence="9 14" id="KW-0540">Nuclease</keyword>
<feature type="domain" description="RNase H type-2" evidence="17">
    <location>
        <begin position="16"/>
        <end position="211"/>
    </location>
</feature>
<comment type="subcellular location">
    <subcellularLocation>
        <location evidence="4 14">Cytoplasm</location>
    </subcellularLocation>
</comment>
<comment type="similarity">
    <text evidence="5 14 16">Belongs to the RNase HII family.</text>
</comment>
<evidence type="ECO:0000256" key="11">
    <source>
        <dbReference type="ARBA" id="ARBA00022759"/>
    </source>
</evidence>
<protein>
    <recommendedName>
        <fullName evidence="7 14">Ribonuclease HII</fullName>
        <shortName evidence="14">RNase HII</shortName>
        <ecNumber evidence="6 14">3.1.26.4</ecNumber>
    </recommendedName>
</protein>
<evidence type="ECO:0000256" key="12">
    <source>
        <dbReference type="ARBA" id="ARBA00022801"/>
    </source>
</evidence>
<comment type="caution">
    <text evidence="18">The sequence shown here is derived from an EMBL/GenBank/DDBJ whole genome shotgun (WGS) entry which is preliminary data.</text>
</comment>
<evidence type="ECO:0000313" key="19">
    <source>
        <dbReference type="Proteomes" id="UP000295701"/>
    </source>
</evidence>
<keyword evidence="10 14" id="KW-0479">Metal-binding</keyword>
<dbReference type="GO" id="GO:0003723">
    <property type="term" value="F:RNA binding"/>
    <property type="evidence" value="ECO:0007669"/>
    <property type="project" value="UniProtKB-UniRule"/>
</dbReference>
<dbReference type="EC" id="3.1.26.4" evidence="6 14"/>
<evidence type="ECO:0000259" key="17">
    <source>
        <dbReference type="PROSITE" id="PS51975"/>
    </source>
</evidence>
<evidence type="ECO:0000256" key="8">
    <source>
        <dbReference type="ARBA" id="ARBA00022490"/>
    </source>
</evidence>
<evidence type="ECO:0000256" key="15">
    <source>
        <dbReference type="PROSITE-ProRule" id="PRU01319"/>
    </source>
</evidence>
<keyword evidence="12 14" id="KW-0378">Hydrolase</keyword>
<evidence type="ECO:0000256" key="7">
    <source>
        <dbReference type="ARBA" id="ARBA00019179"/>
    </source>
</evidence>
<dbReference type="NCBIfam" id="NF000595">
    <property type="entry name" value="PRK00015.1-3"/>
    <property type="match status" value="1"/>
</dbReference>
<evidence type="ECO:0000256" key="3">
    <source>
        <dbReference type="ARBA" id="ARBA00004065"/>
    </source>
</evidence>
<evidence type="ECO:0000256" key="1">
    <source>
        <dbReference type="ARBA" id="ARBA00000077"/>
    </source>
</evidence>
<evidence type="ECO:0000256" key="10">
    <source>
        <dbReference type="ARBA" id="ARBA00022723"/>
    </source>
</evidence>
<dbReference type="HAMAP" id="MF_00052_B">
    <property type="entry name" value="RNase_HII_B"/>
    <property type="match status" value="1"/>
</dbReference>
<comment type="cofactor">
    <cofactor evidence="14 15">
        <name>Mn(2+)</name>
        <dbReference type="ChEBI" id="CHEBI:29035"/>
    </cofactor>
    <cofactor evidence="14 15">
        <name>Mg(2+)</name>
        <dbReference type="ChEBI" id="CHEBI:18420"/>
    </cofactor>
    <text evidence="14 15">Manganese or magnesium. Binds 1 divalent metal ion per monomer in the absence of substrate. May bind a second metal ion after substrate binding.</text>
</comment>
<dbReference type="SUPFAM" id="SSF53098">
    <property type="entry name" value="Ribonuclease H-like"/>
    <property type="match status" value="1"/>
</dbReference>
<dbReference type="GO" id="GO:0006298">
    <property type="term" value="P:mismatch repair"/>
    <property type="evidence" value="ECO:0007669"/>
    <property type="project" value="TreeGrafter"/>
</dbReference>
<evidence type="ECO:0000256" key="4">
    <source>
        <dbReference type="ARBA" id="ARBA00004496"/>
    </source>
</evidence>
<dbReference type="GO" id="GO:0043137">
    <property type="term" value="P:DNA replication, removal of RNA primer"/>
    <property type="evidence" value="ECO:0007669"/>
    <property type="project" value="TreeGrafter"/>
</dbReference>
<evidence type="ECO:0000256" key="6">
    <source>
        <dbReference type="ARBA" id="ARBA00012180"/>
    </source>
</evidence>
<reference evidence="18 19" key="1">
    <citation type="submission" date="2019-03" db="EMBL/GenBank/DDBJ databases">
        <title>Primorskyibacter sp. SS33 isolated from sediments.</title>
        <authorList>
            <person name="Xunke S."/>
        </authorList>
    </citation>
    <scope>NUCLEOTIDE SEQUENCE [LARGE SCALE GENOMIC DNA]</scope>
    <source>
        <strain evidence="18 19">SS33</strain>
    </source>
</reference>
<evidence type="ECO:0000256" key="14">
    <source>
        <dbReference type="HAMAP-Rule" id="MF_00052"/>
    </source>
</evidence>
<sequence length="211" mass="22867">MPDFTHELAARRGGSRIVAGVDEVGRGPLAGPVVAAAVVLDAGGWPEGLDDSKAMTAARRDRIAADLRDCARIGIGAATVEEIDRLNILQATFLAMRRAIEALPVRPDHLLIDGNRLPPNLPCAAQAIVKGDALSLSISAASIMAKTWRDLGMVGLAQQHPFYGWERNMGYGTREHLDGLKSHGVTQHHRRSFRPVHQMLFQENYAPPGDK</sequence>
<dbReference type="GO" id="GO:0004523">
    <property type="term" value="F:RNA-DNA hybrid ribonuclease activity"/>
    <property type="evidence" value="ECO:0007669"/>
    <property type="project" value="UniProtKB-UniRule"/>
</dbReference>
<feature type="binding site" evidence="14 15">
    <location>
        <position position="23"/>
    </location>
    <ligand>
        <name>a divalent metal cation</name>
        <dbReference type="ChEBI" id="CHEBI:60240"/>
    </ligand>
</feature>
<keyword evidence="13 14" id="KW-0464">Manganese</keyword>
<dbReference type="GO" id="GO:0030145">
    <property type="term" value="F:manganese ion binding"/>
    <property type="evidence" value="ECO:0007669"/>
    <property type="project" value="UniProtKB-UniRule"/>
</dbReference>
<dbReference type="GO" id="GO:0032299">
    <property type="term" value="C:ribonuclease H2 complex"/>
    <property type="evidence" value="ECO:0007669"/>
    <property type="project" value="TreeGrafter"/>
</dbReference>
<dbReference type="Gene3D" id="3.30.420.10">
    <property type="entry name" value="Ribonuclease H-like superfamily/Ribonuclease H"/>
    <property type="match status" value="1"/>
</dbReference>
<keyword evidence="8 14" id="KW-0963">Cytoplasm</keyword>
<keyword evidence="11 14" id="KW-0255">Endonuclease</keyword>
<dbReference type="PANTHER" id="PTHR10954">
    <property type="entry name" value="RIBONUCLEASE H2 SUBUNIT A"/>
    <property type="match status" value="1"/>
</dbReference>
<dbReference type="OrthoDB" id="9803420at2"/>
<dbReference type="CDD" id="cd07182">
    <property type="entry name" value="RNase_HII_bacteria_HII_like"/>
    <property type="match status" value="1"/>
</dbReference>
<comment type="catalytic activity">
    <reaction evidence="1 14 15 16">
        <text>Endonucleolytic cleavage to 5'-phosphomonoester.</text>
        <dbReference type="EC" id="3.1.26.4"/>
    </reaction>
</comment>
<dbReference type="InterPro" id="IPR012337">
    <property type="entry name" value="RNaseH-like_sf"/>
</dbReference>
<organism evidence="18 19">
    <name type="scientific">Palleronia sediminis</name>
    <dbReference type="NCBI Taxonomy" id="2547833"/>
    <lineage>
        <taxon>Bacteria</taxon>
        <taxon>Pseudomonadati</taxon>
        <taxon>Pseudomonadota</taxon>
        <taxon>Alphaproteobacteria</taxon>
        <taxon>Rhodobacterales</taxon>
        <taxon>Roseobacteraceae</taxon>
        <taxon>Palleronia</taxon>
    </lineage>
</organism>
<keyword evidence="19" id="KW-1185">Reference proteome</keyword>
<gene>
    <name evidence="14" type="primary">rnhB</name>
    <name evidence="18" type="ORF">E2L08_05545</name>
</gene>
<dbReference type="InterPro" id="IPR024567">
    <property type="entry name" value="RNase_HII/HIII_dom"/>
</dbReference>
<evidence type="ECO:0000256" key="5">
    <source>
        <dbReference type="ARBA" id="ARBA00007383"/>
    </source>
</evidence>